<proteinExistence type="predicted"/>
<dbReference type="Pfam" id="PF13185">
    <property type="entry name" value="GAF_2"/>
    <property type="match status" value="1"/>
</dbReference>
<dbReference type="InterPro" id="IPR003018">
    <property type="entry name" value="GAF"/>
</dbReference>
<reference evidence="2" key="1">
    <citation type="journal article" date="2014" name="Front. Microbiol.">
        <title>High frequency of phylogenetically diverse reductive dehalogenase-homologous genes in deep subseafloor sedimentary metagenomes.</title>
        <authorList>
            <person name="Kawai M."/>
            <person name="Futagami T."/>
            <person name="Toyoda A."/>
            <person name="Takaki Y."/>
            <person name="Nishi S."/>
            <person name="Hori S."/>
            <person name="Arai W."/>
            <person name="Tsubouchi T."/>
            <person name="Morono Y."/>
            <person name="Uchiyama I."/>
            <person name="Ito T."/>
            <person name="Fujiyama A."/>
            <person name="Inagaki F."/>
            <person name="Takami H."/>
        </authorList>
    </citation>
    <scope>NUCLEOTIDE SEQUENCE</scope>
    <source>
        <strain evidence="2">Expedition CK06-06</strain>
    </source>
</reference>
<dbReference type="InterPro" id="IPR000160">
    <property type="entry name" value="GGDEF_dom"/>
</dbReference>
<dbReference type="Gene3D" id="3.30.450.40">
    <property type="match status" value="1"/>
</dbReference>
<dbReference type="InterPro" id="IPR050469">
    <property type="entry name" value="Diguanylate_Cyclase"/>
</dbReference>
<evidence type="ECO:0000313" key="2">
    <source>
        <dbReference type="EMBL" id="GAH45766.1"/>
    </source>
</evidence>
<dbReference type="InterPro" id="IPR043128">
    <property type="entry name" value="Rev_trsase/Diguanyl_cyclase"/>
</dbReference>
<gene>
    <name evidence="2" type="ORF">S03H2_12123</name>
</gene>
<dbReference type="GO" id="GO:1902201">
    <property type="term" value="P:negative regulation of bacterial-type flagellum-dependent cell motility"/>
    <property type="evidence" value="ECO:0007669"/>
    <property type="project" value="TreeGrafter"/>
</dbReference>
<dbReference type="SMART" id="SM00065">
    <property type="entry name" value="GAF"/>
    <property type="match status" value="1"/>
</dbReference>
<feature type="domain" description="GGDEF" evidence="1">
    <location>
        <begin position="226"/>
        <end position="355"/>
    </location>
</feature>
<dbReference type="InterPro" id="IPR029016">
    <property type="entry name" value="GAF-like_dom_sf"/>
</dbReference>
<dbReference type="AlphaFoldDB" id="X1FJA8"/>
<dbReference type="Pfam" id="PF00990">
    <property type="entry name" value="GGDEF"/>
    <property type="match status" value="1"/>
</dbReference>
<dbReference type="GO" id="GO:0043709">
    <property type="term" value="P:cell adhesion involved in single-species biofilm formation"/>
    <property type="evidence" value="ECO:0007669"/>
    <property type="project" value="TreeGrafter"/>
</dbReference>
<dbReference type="PANTHER" id="PTHR45138">
    <property type="entry name" value="REGULATORY COMPONENTS OF SENSORY TRANSDUCTION SYSTEM"/>
    <property type="match status" value="1"/>
</dbReference>
<dbReference type="SUPFAM" id="SSF55781">
    <property type="entry name" value="GAF domain-like"/>
    <property type="match status" value="1"/>
</dbReference>
<dbReference type="SUPFAM" id="SSF55073">
    <property type="entry name" value="Nucleotide cyclase"/>
    <property type="match status" value="1"/>
</dbReference>
<organism evidence="2">
    <name type="scientific">marine sediment metagenome</name>
    <dbReference type="NCBI Taxonomy" id="412755"/>
    <lineage>
        <taxon>unclassified sequences</taxon>
        <taxon>metagenomes</taxon>
        <taxon>ecological metagenomes</taxon>
    </lineage>
</organism>
<comment type="caution">
    <text evidence="2">The sequence shown here is derived from an EMBL/GenBank/DDBJ whole genome shotgun (WGS) entry which is preliminary data.</text>
</comment>
<sequence length="355" mass="40966">IDKKPQGTVVLYKDITERKQSEQLNTVLHNIAKAVNSDITLEQLYPIIHQELNNIIDATNFFIALVDVEKDEMYFPYHRDEKDNDFPTRRLSRANNLTAYIIRSVQSLLVNLKQIEKMADEGDIKLESVGAVTADIHWLGVPLKIKNKTIGAMVVQGYISPHLFSKKDIQLMEFVSSQIATAIQRKQMEEEMEKLAHFDSLTGACNRGYGLSLLERELKFARRRKTPFLLIYIDIDDFKNINDTFGHGEGDQALKKVVRLLKSALREIDIICRMGGDEFLLIFPDSSQKNLPIIKERFNKNLIKLNQTIDKPYKIGFSIGISCYDPDNPQPMDELIRIADNKMYEEKKKNFKRKK</sequence>
<protein>
    <recommendedName>
        <fullName evidence="1">GGDEF domain-containing protein</fullName>
    </recommendedName>
</protein>
<dbReference type="GO" id="GO:0052621">
    <property type="term" value="F:diguanylate cyclase activity"/>
    <property type="evidence" value="ECO:0007669"/>
    <property type="project" value="TreeGrafter"/>
</dbReference>
<dbReference type="InterPro" id="IPR029787">
    <property type="entry name" value="Nucleotide_cyclase"/>
</dbReference>
<dbReference type="GO" id="GO:0005886">
    <property type="term" value="C:plasma membrane"/>
    <property type="evidence" value="ECO:0007669"/>
    <property type="project" value="TreeGrafter"/>
</dbReference>
<dbReference type="PROSITE" id="PS50887">
    <property type="entry name" value="GGDEF"/>
    <property type="match status" value="1"/>
</dbReference>
<name>X1FJA8_9ZZZZ</name>
<dbReference type="CDD" id="cd01949">
    <property type="entry name" value="GGDEF"/>
    <property type="match status" value="1"/>
</dbReference>
<dbReference type="SMART" id="SM00267">
    <property type="entry name" value="GGDEF"/>
    <property type="match status" value="1"/>
</dbReference>
<dbReference type="NCBIfam" id="TIGR00254">
    <property type="entry name" value="GGDEF"/>
    <property type="match status" value="1"/>
</dbReference>
<feature type="non-terminal residue" evidence="2">
    <location>
        <position position="1"/>
    </location>
</feature>
<dbReference type="Gene3D" id="3.30.70.270">
    <property type="match status" value="1"/>
</dbReference>
<dbReference type="PANTHER" id="PTHR45138:SF6">
    <property type="entry name" value="DIGUANYLATE CYCLASE DGCN"/>
    <property type="match status" value="1"/>
</dbReference>
<evidence type="ECO:0000259" key="1">
    <source>
        <dbReference type="PROSITE" id="PS50887"/>
    </source>
</evidence>
<dbReference type="FunFam" id="3.30.70.270:FF:000001">
    <property type="entry name" value="Diguanylate cyclase domain protein"/>
    <property type="match status" value="1"/>
</dbReference>
<dbReference type="EMBL" id="BARU01006176">
    <property type="protein sequence ID" value="GAH45766.1"/>
    <property type="molecule type" value="Genomic_DNA"/>
</dbReference>
<accession>X1FJA8</accession>